<dbReference type="SMART" id="SM01208">
    <property type="entry name" value="G5"/>
    <property type="match status" value="1"/>
</dbReference>
<feature type="region of interest" description="Disordered" evidence="17">
    <location>
        <begin position="482"/>
        <end position="512"/>
    </location>
</feature>
<reference evidence="22" key="1">
    <citation type="submission" date="2018-02" db="EMBL/GenBank/DDBJ databases">
        <authorList>
            <person name="Handem S."/>
        </authorList>
    </citation>
    <scope>NUCLEOTIDE SEQUENCE [LARGE SCALE GENOMIC DNA]</scope>
    <source>
        <strain evidence="22">Spain3473</strain>
    </source>
</reference>
<name>A0A3A4NG67_9STRE</name>
<dbReference type="Gene3D" id="1.20.1270.90">
    <property type="entry name" value="AF1782-like"/>
    <property type="match status" value="4"/>
</dbReference>
<dbReference type="InterPro" id="IPR008006">
    <property type="entry name" value="Peptidase_M26_N_dom"/>
</dbReference>
<accession>A0A3A4NG67</accession>
<keyword evidence="7 18" id="KW-0812">Transmembrane</keyword>
<keyword evidence="11" id="KW-0862">Zinc</keyword>
<sequence>MASSVVDAATYHYVDKEVISQEAKDLIQTGKPDGNELVYGLVYQKNQLPQTGTEASVLTAFGLLTVGSLLLIYKRKKIASVFLVGAMGLVVLPSAGAVDPVATLAPASREMDGYRYVGYLSGDILKTLGLDTVLEEASAKPGEVTVVEVENPQVTSTPAQPRVETQAGVEEVSVEEAPKTEENPKEEPKSEVKPTDDTLPKAEEGKEASAEPAPVEEVSGVVDSKTDEEAPVKSESQPSDKPAEEPKVEPPVEQPVQPTQPEQPRIPKESSQPEDPKEDRGAEETPKQEDAQPAVDPEIKVEEPVESKEEATNQPVEEPKVETPAVEKQTEPAEKPKVEQAGEPVAPSEDEKAPVESEKQPEASEEEKASEETPKQEESTPDTKTEETVEHQDEVPKVEHKTTPEEGVLNVIEIKPEVIVTKESVPFKTIEQDDENLAKGETKVLREGVAGERTILTEVTTIDGKQSSKVLEDKVTTQPVDEIKGVGTKEPVDKSELKNQIDKASSVSPTDYSTASYNALGSVLETAKTTHSSESVKQEQVDSETAKLKTAIEALTVDKTELNSTITDAKTKTKEHYSNTSWQNLQTEVTEAEKVAANTDAKQSEVDSETASLKTAISGLNTDKAELENQLKIAQGKTETDFSMESWTILSTAQNKAQEVKNNGTATQDQINEAEQNLKTALAGLTVDKSQLESKLTDAASKVSTDYSKTSWEKMTVAKETATVVKENQEAKQSQIDESAKALETALADLSVDKTALESAIDTATKKNKENYTNQTWAELETVLTAAKSVNTNESKQSEVNEATEKLTTTIEKLIELSEKPILTLTSTDKKILEREAVAKYTLTSTKAEIKSITAILKKGEEVINTVVLTDDKLTTETISAAFKNLEYFKEYTLSTTMVYDRGDGDITETLENQNIQLDLKKVEIKNIKETSLISVDANGNETDSSLLETKPTDVATYYLRVTTHDNKVTRLSVDKIEEVEEGGKTLFKVTATAPDLIQRNSENKLSETYTHYFEKQKAKEDNVYYNFNELITDMQKNPNGIFKLGADLNAANVKPNGKSYVTKPFTGKLSSNGDNRFTIHNTTRPLFENIQGGNIHDINLANVDINMPGDNQVAPIANVIKGGTTIENVKVTGNVLGRDWVSGFIDKIDSGGKLINVAFIGNVTSVGTGGNFLTGIVGENWKGYVERAYVEANIKGKRAKAAGIAYWSQNGGDNFAVGREGAIKKSVVKGTIDVENPIEVGGAVGSLNMHGSIEDSVSMMKVETGEIFYGSHDISGDPYWTGNNVKRNYVVKDVSKGTSSYKHSKELHRIKPITQEEADKKIRELAITADKYAITDPIVNKLNGIKPKSDTYKDTQDYKADRELAYRNIEKLQPFYNKEWIVNQGNKLTDESNLVKKTVLSVTGMKAGQFVTDLSSVDKIMIHYADGTKEEMGVTSKDSKVAQVREYSIAELGEIVYTPNIVDKERNEIMSAIKNSLSSVELESDGVRAILNKRDTKNDSQANSPQRQNNYIRLLYLEESFKEVKDNLDTLIKHLVENEDHQLNLDESAKRALVKKVDDNKAKIMMGLAYLNQYYGFKYGELSIKDIMMFKPDFYGKNVNVLDFLIKVGSKENNVKGDRTLESYRETIGGTIGISELNGFLHYNMKLFTNHTDINDWFKKAIEKNAYVVEQPSTNPAFANKKYRLYEGINNGQHGRMILPLLNLKNAHLFMISTYNTISFSSFEKYGKDTAEKREAFKSEIDKRAKEQVNYLDFWSRLATDNVRDKLLKSQNVVPTPVWDNHDAPGGWPDRLGHRTNKPDYAPIREFFGRIDKYHAYKPGYGAYAYIFADPQPMDAVYFVMSNLISEYGTSAFTHETTHVNDRMAYLGGWRHREGTDVEAFAQGMLQSPATQGHQGEYGALGLNMAFERPNDGNQWYNTNPNDLKSREAIDNYMKGYNDTLMMLDNLEADAVLGQNSQELNNAWFKKVDKQMRGNSKNQYDNVRGLNDTEKAIQLHSVNDLVDNNFMTNRGPGNGVYKPDDFASAYVNVPMMTGIYGGNTSEGAPGGMSFKHNTFRLWGYYGYEKGFLGYATNKYKQEAKAAGKNTLGDDFIISKISEGQFANLEEFKKAYYKEVKDKATNGLTTFEVNGTNISSYNDLLRLFKEAAAKDAATLKTEKNGNKSVSTNNVTKLKEAVYKKLLQQTDSFKTSIFK</sequence>
<evidence type="ECO:0000256" key="16">
    <source>
        <dbReference type="SAM" id="Coils"/>
    </source>
</evidence>
<organism evidence="21 22">
    <name type="scientific">Streptococcus pseudopneumoniae</name>
    <dbReference type="NCBI Taxonomy" id="257758"/>
    <lineage>
        <taxon>Bacteria</taxon>
        <taxon>Bacillati</taxon>
        <taxon>Bacillota</taxon>
        <taxon>Bacilli</taxon>
        <taxon>Lactobacillales</taxon>
        <taxon>Streptococcaceae</taxon>
        <taxon>Streptococcus</taxon>
    </lineage>
</organism>
<dbReference type="Pfam" id="PF05342">
    <property type="entry name" value="Peptidase_M26_N"/>
    <property type="match status" value="1"/>
</dbReference>
<dbReference type="InterPro" id="IPR019931">
    <property type="entry name" value="LPXTG_anchor"/>
</dbReference>
<dbReference type="GO" id="GO:0004222">
    <property type="term" value="F:metalloendopeptidase activity"/>
    <property type="evidence" value="ECO:0007669"/>
    <property type="project" value="InterPro"/>
</dbReference>
<gene>
    <name evidence="21" type="ORF">C5O69_00510</name>
</gene>
<dbReference type="Pfam" id="PF07580">
    <property type="entry name" value="Peptidase_M26_C"/>
    <property type="match status" value="1"/>
</dbReference>
<feature type="compositionally biased region" description="Low complexity" evidence="17">
    <location>
        <begin position="210"/>
        <end position="219"/>
    </location>
</feature>
<evidence type="ECO:0000256" key="1">
    <source>
        <dbReference type="ARBA" id="ARBA00001947"/>
    </source>
</evidence>
<dbReference type="EMBL" id="PTTJ01000012">
    <property type="protein sequence ID" value="RJP17356.1"/>
    <property type="molecule type" value="Genomic_DNA"/>
</dbReference>
<comment type="cofactor">
    <cofactor evidence="1">
        <name>Zn(2+)</name>
        <dbReference type="ChEBI" id="CHEBI:29105"/>
    </cofactor>
</comment>
<keyword evidence="8" id="KW-0479">Metal-binding</keyword>
<evidence type="ECO:0000256" key="4">
    <source>
        <dbReference type="ARBA" id="ARBA00022512"/>
    </source>
</evidence>
<comment type="subcellular location">
    <subcellularLocation>
        <location evidence="2">Membrane</location>
        <topology evidence="2">Multi-pass membrane protein</topology>
    </subcellularLocation>
</comment>
<evidence type="ECO:0000313" key="22">
    <source>
        <dbReference type="Proteomes" id="UP000265600"/>
    </source>
</evidence>
<feature type="compositionally biased region" description="Polar residues" evidence="17">
    <location>
        <begin position="502"/>
        <end position="512"/>
    </location>
</feature>
<feature type="domain" description="G5" evidence="20">
    <location>
        <begin position="411"/>
        <end position="490"/>
    </location>
</feature>
<keyword evidence="13" id="KW-0482">Metalloprotease</keyword>
<evidence type="ECO:0000256" key="15">
    <source>
        <dbReference type="ARBA" id="ARBA00023136"/>
    </source>
</evidence>
<dbReference type="PANTHER" id="PTHR48193">
    <property type="entry name" value="ZINC METALLOPROTEASE ZMPB-RELATED"/>
    <property type="match status" value="1"/>
</dbReference>
<keyword evidence="12 18" id="KW-1133">Transmembrane helix</keyword>
<proteinExistence type="inferred from homology"/>
<evidence type="ECO:0000256" key="9">
    <source>
        <dbReference type="ARBA" id="ARBA00022729"/>
    </source>
</evidence>
<dbReference type="Gene3D" id="2.20.230.10">
    <property type="entry name" value="Resuscitation-promoting factor rpfb"/>
    <property type="match status" value="1"/>
</dbReference>
<evidence type="ECO:0000256" key="10">
    <source>
        <dbReference type="ARBA" id="ARBA00022801"/>
    </source>
</evidence>
<dbReference type="PANTHER" id="PTHR48193:SF2">
    <property type="entry name" value="ZINC METALLOPROTEASE ZMPB"/>
    <property type="match status" value="1"/>
</dbReference>
<comment type="caution">
    <text evidence="21">The sequence shown here is derived from an EMBL/GenBank/DDBJ whole genome shotgun (WGS) entry which is preliminary data.</text>
</comment>
<evidence type="ECO:0000256" key="5">
    <source>
        <dbReference type="ARBA" id="ARBA00022525"/>
    </source>
</evidence>
<evidence type="ECO:0000256" key="6">
    <source>
        <dbReference type="ARBA" id="ARBA00022670"/>
    </source>
</evidence>
<evidence type="ECO:0000313" key="21">
    <source>
        <dbReference type="EMBL" id="RJP17356.1"/>
    </source>
</evidence>
<evidence type="ECO:0008006" key="23">
    <source>
        <dbReference type="Google" id="ProtNLM"/>
    </source>
</evidence>
<evidence type="ECO:0000256" key="13">
    <source>
        <dbReference type="ARBA" id="ARBA00023049"/>
    </source>
</evidence>
<keyword evidence="16" id="KW-0175">Coiled coil</keyword>
<dbReference type="Proteomes" id="UP000265600">
    <property type="component" value="Unassembled WGS sequence"/>
</dbReference>
<dbReference type="Pfam" id="PF00746">
    <property type="entry name" value="Gram_pos_anchor"/>
    <property type="match status" value="1"/>
</dbReference>
<feature type="coiled-coil region" evidence="16">
    <location>
        <begin position="610"/>
        <end position="677"/>
    </location>
</feature>
<evidence type="ECO:0000256" key="14">
    <source>
        <dbReference type="ARBA" id="ARBA00023088"/>
    </source>
</evidence>
<keyword evidence="10" id="KW-0378">Hydrolase</keyword>
<feature type="compositionally biased region" description="Basic and acidic residues" evidence="17">
    <location>
        <begin position="274"/>
        <end position="290"/>
    </location>
</feature>
<evidence type="ECO:0000256" key="11">
    <source>
        <dbReference type="ARBA" id="ARBA00022833"/>
    </source>
</evidence>
<dbReference type="PROSITE" id="PS50847">
    <property type="entry name" value="GRAM_POS_ANCHORING"/>
    <property type="match status" value="1"/>
</dbReference>
<dbReference type="GO" id="GO:0016020">
    <property type="term" value="C:membrane"/>
    <property type="evidence" value="ECO:0007669"/>
    <property type="project" value="UniProtKB-SubCell"/>
</dbReference>
<feature type="transmembrane region" description="Helical" evidence="18">
    <location>
        <begin position="80"/>
        <end position="98"/>
    </location>
</feature>
<dbReference type="Pfam" id="PF07501">
    <property type="entry name" value="G5"/>
    <property type="match status" value="1"/>
</dbReference>
<evidence type="ECO:0000256" key="18">
    <source>
        <dbReference type="SAM" id="Phobius"/>
    </source>
</evidence>
<evidence type="ECO:0000256" key="17">
    <source>
        <dbReference type="SAM" id="MobiDB-lite"/>
    </source>
</evidence>
<feature type="domain" description="Gram-positive cocci surface proteins LPxTG" evidence="19">
    <location>
        <begin position="48"/>
        <end position="83"/>
    </location>
</feature>
<feature type="compositionally biased region" description="Basic and acidic residues" evidence="17">
    <location>
        <begin position="349"/>
        <end position="404"/>
    </location>
</feature>
<evidence type="ECO:0000256" key="8">
    <source>
        <dbReference type="ARBA" id="ARBA00022723"/>
    </source>
</evidence>
<evidence type="ECO:0000256" key="2">
    <source>
        <dbReference type="ARBA" id="ARBA00004141"/>
    </source>
</evidence>
<evidence type="ECO:0000259" key="19">
    <source>
        <dbReference type="PROSITE" id="PS50847"/>
    </source>
</evidence>
<dbReference type="GO" id="GO:0005576">
    <property type="term" value="C:extracellular region"/>
    <property type="evidence" value="ECO:0007669"/>
    <property type="project" value="InterPro"/>
</dbReference>
<keyword evidence="15 18" id="KW-0472">Membrane</keyword>
<feature type="region of interest" description="Disordered" evidence="17">
    <location>
        <begin position="151"/>
        <end position="408"/>
    </location>
</feature>
<evidence type="ECO:0000256" key="7">
    <source>
        <dbReference type="ARBA" id="ARBA00022692"/>
    </source>
</evidence>
<feature type="compositionally biased region" description="Basic and acidic residues" evidence="17">
    <location>
        <begin position="328"/>
        <end position="340"/>
    </location>
</feature>
<keyword evidence="4" id="KW-0134">Cell wall</keyword>
<keyword evidence="14" id="KW-0572">Peptidoglycan-anchor</keyword>
<evidence type="ECO:0000256" key="3">
    <source>
        <dbReference type="ARBA" id="ARBA00005425"/>
    </source>
</evidence>
<feature type="compositionally biased region" description="Basic and acidic residues" evidence="17">
    <location>
        <begin position="297"/>
        <end position="321"/>
    </location>
</feature>
<feature type="compositionally biased region" description="Low complexity" evidence="17">
    <location>
        <begin position="254"/>
        <end position="263"/>
    </location>
</feature>
<dbReference type="GO" id="GO:0006508">
    <property type="term" value="P:proteolysis"/>
    <property type="evidence" value="ECO:0007669"/>
    <property type="project" value="UniProtKB-KW"/>
</dbReference>
<dbReference type="InterPro" id="IPR011098">
    <property type="entry name" value="G5_dom"/>
</dbReference>
<evidence type="ECO:0000259" key="20">
    <source>
        <dbReference type="PROSITE" id="PS51109"/>
    </source>
</evidence>
<comment type="similarity">
    <text evidence="3">Belongs to the peptidase M26 family.</text>
</comment>
<feature type="compositionally biased region" description="Basic and acidic residues" evidence="17">
    <location>
        <begin position="176"/>
        <end position="209"/>
    </location>
</feature>
<dbReference type="Pfam" id="PF07554">
    <property type="entry name" value="FIVAR"/>
    <property type="match status" value="5"/>
</dbReference>
<feature type="transmembrane region" description="Helical" evidence="18">
    <location>
        <begin position="55"/>
        <end position="73"/>
    </location>
</feature>
<protein>
    <recommendedName>
        <fullName evidence="23">Zinc metalloprotease ZmpB</fullName>
    </recommendedName>
</protein>
<feature type="compositionally biased region" description="Basic and acidic residues" evidence="17">
    <location>
        <begin position="490"/>
        <end position="501"/>
    </location>
</feature>
<feature type="compositionally biased region" description="Basic and acidic residues" evidence="17">
    <location>
        <begin position="241"/>
        <end position="250"/>
    </location>
</feature>
<dbReference type="PROSITE" id="PS51109">
    <property type="entry name" value="G5"/>
    <property type="match status" value="1"/>
</dbReference>
<dbReference type="GO" id="GO:0008270">
    <property type="term" value="F:zinc ion binding"/>
    <property type="evidence" value="ECO:0007669"/>
    <property type="project" value="InterPro"/>
</dbReference>
<dbReference type="NCBIfam" id="TIGR01167">
    <property type="entry name" value="LPXTG_anchor"/>
    <property type="match status" value="1"/>
</dbReference>
<dbReference type="InterPro" id="IPR053094">
    <property type="entry name" value="Zinc_metalloprotease_ZmpB"/>
</dbReference>
<keyword evidence="9" id="KW-0732">Signal</keyword>
<keyword evidence="5" id="KW-0964">Secreted</keyword>
<dbReference type="InterPro" id="IPR011505">
    <property type="entry name" value="Peptidase_M26_C_dom"/>
</dbReference>
<dbReference type="Gene3D" id="1.20.1270.70">
    <property type="entry name" value="Designed single chain three-helix bundle"/>
    <property type="match status" value="1"/>
</dbReference>
<keyword evidence="6" id="KW-0645">Protease</keyword>
<evidence type="ECO:0000256" key="12">
    <source>
        <dbReference type="ARBA" id="ARBA00022989"/>
    </source>
</evidence>